<feature type="domain" description="Tip attachment protein J" evidence="2">
    <location>
        <begin position="269"/>
        <end position="423"/>
    </location>
</feature>
<organism evidence="4 5">
    <name type="scientific">Roseivivax jejudonensis</name>
    <dbReference type="NCBI Taxonomy" id="1529041"/>
    <lineage>
        <taxon>Bacteria</taxon>
        <taxon>Pseudomonadati</taxon>
        <taxon>Pseudomonadota</taxon>
        <taxon>Alphaproteobacteria</taxon>
        <taxon>Rhodobacterales</taxon>
        <taxon>Roseobacteraceae</taxon>
        <taxon>Roseivivax</taxon>
    </lineage>
</organism>
<evidence type="ECO:0000313" key="4">
    <source>
        <dbReference type="EMBL" id="SLN50677.1"/>
    </source>
</evidence>
<reference evidence="4 5" key="1">
    <citation type="submission" date="2017-03" db="EMBL/GenBank/DDBJ databases">
        <authorList>
            <person name="Afonso C.L."/>
            <person name="Miller P.J."/>
            <person name="Scott M.A."/>
            <person name="Spackman E."/>
            <person name="Goraichik I."/>
            <person name="Dimitrov K.M."/>
            <person name="Suarez D.L."/>
            <person name="Swayne D.E."/>
        </authorList>
    </citation>
    <scope>NUCLEOTIDE SEQUENCE [LARGE SCALE GENOMIC DNA]</scope>
    <source>
        <strain evidence="4 5">CECT 8625</strain>
    </source>
</reference>
<feature type="domain" description="GTA TIM-barrel-like" evidence="1">
    <location>
        <begin position="112"/>
        <end position="207"/>
    </location>
</feature>
<proteinExistence type="predicted"/>
<dbReference type="InterPro" id="IPR056490">
    <property type="entry name" value="Rcc01698_C"/>
</dbReference>
<dbReference type="Pfam" id="PF13550">
    <property type="entry name" value="Phage-tail_3"/>
    <property type="match status" value="1"/>
</dbReference>
<protein>
    <submittedName>
        <fullName evidence="4">Terminase-like family protein</fullName>
    </submittedName>
</protein>
<evidence type="ECO:0000259" key="3">
    <source>
        <dbReference type="Pfam" id="PF23666"/>
    </source>
</evidence>
<name>A0A1X6ZFY9_9RHOB</name>
<dbReference type="Gene3D" id="3.20.20.80">
    <property type="entry name" value="Glycosidases"/>
    <property type="match status" value="1"/>
</dbReference>
<dbReference type="Proteomes" id="UP000193570">
    <property type="component" value="Unassembled WGS sequence"/>
</dbReference>
<sequence length="768" mass="83344">MPHQLPPEGDWRTWVILGGRGAGKTRAGAEWVRAAVEGPKPLDPGRCRRLALLGETQDQVREVMIFGDSGIMACSPPDRRPTWKASRKCLEWPNGAEAMAFSAHEPEGLRGPQFDGAWADELGCPAVDKGTNQPNVFLDPRSSESHLPRHSTGQRDELIQRQYLRALHLYWDDPDNNPVSPVYDGPMVDLSRAFVWAWDARPYPWFPGLSDVWADGANWRRGHWITGRASARTLASVVTEICARAGLHEIDTSALHGFVRGYLVPDVGDARRALQPLMLAHGFDAIERGGRLVFRMRDGAHATELDPDALALSDDLEARLTETRAAEAEMAGRVRLRFFEADGDHETVAEESVLPDDATHAISETDVALSLTRAEARQVTERWLVEARLARDTLRFALPPSRIALGAGDVVSLDGARYRIDRAEITDRQLLEAVRIEPGTYLAAAFPDDPATLRPFVPAIPVQARFLDLPLMIGDEAPHAPHLALTASPWPGSVAVYDAADDSGYALNTVIAARATVGATETPLAAGPVGRLDRGAPLGIRLFSGALSRIDGPALLAGGNLFAVGDGSPDGWELLQAREVEMIAPDRWRLSMRLRGQFGTDGVMPPVWPAGSVVVRMDGAPAQIALAAAARRQARHYRIGPARRPLDDPSYTLTVAAFDGVGLRPYAPAHLRAVPSGGGLDVTWIRRTRIDGDDWTGPDVPLGEERETYLVRILRGAEVLREASTDAPRWRYEAGALGTDLAGGPVRLAVAQVSARFGPGPAARLDLG</sequence>
<evidence type="ECO:0000259" key="1">
    <source>
        <dbReference type="Pfam" id="PF13547"/>
    </source>
</evidence>
<accession>A0A1X6ZFY9</accession>
<dbReference type="InterPro" id="IPR032876">
    <property type="entry name" value="J_dom"/>
</dbReference>
<evidence type="ECO:0000313" key="5">
    <source>
        <dbReference type="Proteomes" id="UP000193570"/>
    </source>
</evidence>
<dbReference type="AlphaFoldDB" id="A0A1X6ZFY9"/>
<keyword evidence="5" id="KW-1185">Reference proteome</keyword>
<gene>
    <name evidence="4" type="ORF">ROJ8625_02510</name>
</gene>
<dbReference type="EMBL" id="FWFK01000004">
    <property type="protein sequence ID" value="SLN50677.1"/>
    <property type="molecule type" value="Genomic_DNA"/>
</dbReference>
<evidence type="ECO:0000259" key="2">
    <source>
        <dbReference type="Pfam" id="PF13550"/>
    </source>
</evidence>
<dbReference type="Pfam" id="PF23666">
    <property type="entry name" value="Rcc01698_C"/>
    <property type="match status" value="1"/>
</dbReference>
<feature type="domain" description="Rcc01698-like C-terminal" evidence="3">
    <location>
        <begin position="515"/>
        <end position="615"/>
    </location>
</feature>
<dbReference type="InterPro" id="IPR025195">
    <property type="entry name" value="GTA_TIM_dom"/>
</dbReference>
<dbReference type="Pfam" id="PF13547">
    <property type="entry name" value="GTA_TIM"/>
    <property type="match status" value="1"/>
</dbReference>